<dbReference type="EMBL" id="CAJVPP010003895">
    <property type="protein sequence ID" value="CAG8639511.1"/>
    <property type="molecule type" value="Genomic_DNA"/>
</dbReference>
<dbReference type="Proteomes" id="UP000789375">
    <property type="component" value="Unassembled WGS sequence"/>
</dbReference>
<reference evidence="1" key="1">
    <citation type="submission" date="2021-06" db="EMBL/GenBank/DDBJ databases">
        <authorList>
            <person name="Kallberg Y."/>
            <person name="Tangrot J."/>
            <person name="Rosling A."/>
        </authorList>
    </citation>
    <scope>NUCLEOTIDE SEQUENCE</scope>
    <source>
        <strain evidence="1">87-6 pot B 2015</strain>
    </source>
</reference>
<feature type="non-terminal residue" evidence="1">
    <location>
        <position position="311"/>
    </location>
</feature>
<dbReference type="AlphaFoldDB" id="A0A9N9DFK9"/>
<keyword evidence="2" id="KW-1185">Reference proteome</keyword>
<accession>A0A9N9DFK9</accession>
<gene>
    <name evidence="1" type="ORF">FMOSSE_LOCUS10911</name>
</gene>
<evidence type="ECO:0000313" key="2">
    <source>
        <dbReference type="Proteomes" id="UP000789375"/>
    </source>
</evidence>
<evidence type="ECO:0000313" key="1">
    <source>
        <dbReference type="EMBL" id="CAG8639511.1"/>
    </source>
</evidence>
<name>A0A9N9DFK9_FUNMO</name>
<sequence length="311" mass="34879">GIFAYNVDLAVLSVRALKDRLLTLGYITFRDARLCRIDWNREIEMTMRSDALTKADLEKVLQEDYKISSGDITLIPQFKPVTCPVDENASEFKLYIDDILRRIRNMGPVVDSNEAMRCEYISTILHTALSLLKGLIITPQMKITGEINTGRVDYAIKKILDDLLEEIICITEGKQNQVSAKTYYNIEVLVINTSIPKSPIHSISSQSSISPNIEGISKQSDYSDHSIEKNNADPISQNFDSIPLNQTNISSVVDHKDNDGMVFDIQISEFSLEAILTGSSNITAQTIVDLFNVAMKDIGIQQNQIPSSRHY</sequence>
<protein>
    <submittedName>
        <fullName evidence="1">4295_t:CDS:1</fullName>
    </submittedName>
</protein>
<organism evidence="1 2">
    <name type="scientific">Funneliformis mosseae</name>
    <name type="common">Endomycorrhizal fungus</name>
    <name type="synonym">Glomus mosseae</name>
    <dbReference type="NCBI Taxonomy" id="27381"/>
    <lineage>
        <taxon>Eukaryota</taxon>
        <taxon>Fungi</taxon>
        <taxon>Fungi incertae sedis</taxon>
        <taxon>Mucoromycota</taxon>
        <taxon>Glomeromycotina</taxon>
        <taxon>Glomeromycetes</taxon>
        <taxon>Glomerales</taxon>
        <taxon>Glomeraceae</taxon>
        <taxon>Funneliformis</taxon>
    </lineage>
</organism>
<comment type="caution">
    <text evidence="1">The sequence shown here is derived from an EMBL/GenBank/DDBJ whole genome shotgun (WGS) entry which is preliminary data.</text>
</comment>
<proteinExistence type="predicted"/>